<comment type="caution">
    <text evidence="1">The sequence shown here is derived from an EMBL/GenBank/DDBJ whole genome shotgun (WGS) entry which is preliminary data.</text>
</comment>
<evidence type="ECO:0000313" key="1">
    <source>
        <dbReference type="EMBL" id="KAI9447009.1"/>
    </source>
</evidence>
<feature type="non-terminal residue" evidence="1">
    <location>
        <position position="89"/>
    </location>
</feature>
<keyword evidence="2" id="KW-1185">Reference proteome</keyword>
<dbReference type="EMBL" id="JAGFNK010000614">
    <property type="protein sequence ID" value="KAI9447009.1"/>
    <property type="molecule type" value="Genomic_DNA"/>
</dbReference>
<sequence length="89" mass="9602">LDPDIPDQLIGDSLRLRQVIADLVGNAIKFTPSKVPKKGHVALSCRLLALDDSSVTLEFCVLDTGIGIAKDKLNFNFDTFAQADGSTTR</sequence>
<dbReference type="Proteomes" id="UP001207468">
    <property type="component" value="Unassembled WGS sequence"/>
</dbReference>
<reference evidence="1" key="1">
    <citation type="submission" date="2021-03" db="EMBL/GenBank/DDBJ databases">
        <title>Evolutionary priming and transition to the ectomycorrhizal habit in an iconic lineage of mushroom-forming fungi: is preadaptation a requirement?</title>
        <authorList>
            <consortium name="DOE Joint Genome Institute"/>
            <person name="Looney B.P."/>
            <person name="Miyauchi S."/>
            <person name="Morin E."/>
            <person name="Drula E."/>
            <person name="Courty P.E."/>
            <person name="Chicoki N."/>
            <person name="Fauchery L."/>
            <person name="Kohler A."/>
            <person name="Kuo A."/>
            <person name="LaButti K."/>
            <person name="Pangilinan J."/>
            <person name="Lipzen A."/>
            <person name="Riley R."/>
            <person name="Andreopoulos W."/>
            <person name="He G."/>
            <person name="Johnson J."/>
            <person name="Barry K.W."/>
            <person name="Grigoriev I.V."/>
            <person name="Nagy L."/>
            <person name="Hibbett D."/>
            <person name="Henrissat B."/>
            <person name="Matheny P.B."/>
            <person name="Labbe J."/>
            <person name="Martin A.F."/>
        </authorList>
    </citation>
    <scope>NUCLEOTIDE SEQUENCE</scope>
    <source>
        <strain evidence="1">BPL698</strain>
    </source>
</reference>
<gene>
    <name evidence="1" type="ORF">F5148DRAFT_1004942</name>
</gene>
<accession>A0ACC0TVG3</accession>
<feature type="non-terminal residue" evidence="1">
    <location>
        <position position="1"/>
    </location>
</feature>
<protein>
    <submittedName>
        <fullName evidence="1">Histidine kinase-like ATPase</fullName>
    </submittedName>
</protein>
<name>A0ACC0TVG3_9AGAM</name>
<proteinExistence type="predicted"/>
<organism evidence="1 2">
    <name type="scientific">Russula earlei</name>
    <dbReference type="NCBI Taxonomy" id="71964"/>
    <lineage>
        <taxon>Eukaryota</taxon>
        <taxon>Fungi</taxon>
        <taxon>Dikarya</taxon>
        <taxon>Basidiomycota</taxon>
        <taxon>Agaricomycotina</taxon>
        <taxon>Agaricomycetes</taxon>
        <taxon>Russulales</taxon>
        <taxon>Russulaceae</taxon>
        <taxon>Russula</taxon>
    </lineage>
</organism>
<evidence type="ECO:0000313" key="2">
    <source>
        <dbReference type="Proteomes" id="UP001207468"/>
    </source>
</evidence>